<organism evidence="1 2">
    <name type="scientific">Paractinoplanes hotanensis</name>
    <dbReference type="NCBI Taxonomy" id="2906497"/>
    <lineage>
        <taxon>Bacteria</taxon>
        <taxon>Bacillati</taxon>
        <taxon>Actinomycetota</taxon>
        <taxon>Actinomycetes</taxon>
        <taxon>Micromonosporales</taxon>
        <taxon>Micromonosporaceae</taxon>
        <taxon>Paractinoplanes</taxon>
    </lineage>
</organism>
<dbReference type="InterPro" id="IPR035948">
    <property type="entry name" value="YwqG-like_sf"/>
</dbReference>
<accession>A0ABT0XX06</accession>
<evidence type="ECO:0000313" key="2">
    <source>
        <dbReference type="Proteomes" id="UP001523216"/>
    </source>
</evidence>
<reference evidence="1 2" key="1">
    <citation type="submission" date="2022-06" db="EMBL/GenBank/DDBJ databases">
        <title>Actinoplanes abujensis sp. nov., isolated from Nigerian arid soil.</title>
        <authorList>
            <person name="Ding P."/>
        </authorList>
    </citation>
    <scope>NUCLEOTIDE SEQUENCE [LARGE SCALE GENOMIC DNA]</scope>
    <source>
        <strain evidence="2">TRM88002</strain>
    </source>
</reference>
<evidence type="ECO:0000313" key="1">
    <source>
        <dbReference type="EMBL" id="MCM4078322.1"/>
    </source>
</evidence>
<dbReference type="Proteomes" id="UP001523216">
    <property type="component" value="Unassembled WGS sequence"/>
</dbReference>
<sequence length="285" mass="31046">MESTVEAHLAVLRRGFGMEVDKWRTLIDNMGVLAPVRDRLLSDLRVCARTELRRGEAVQPRCSRLGGFPELPTGAVWPRAVDGRCLWFLGQIDLADVGRRLGDSSGDSAKLPSEGLLSFFALPEPGDDDEYPAKVIWTPAGVEVGELAAPDDLVAFAAEWSASYGRQGLFGPVCVRFETELILPHAFDVVEAGTGYDDPTLVALLAFGEMTALRSGEARVLGWPDWGQDSVASPNERLLLQLRCSHPAVDPVGLCFGEGDFSFLIDEQALTESNWDAARVHYESG</sequence>
<dbReference type="RefSeq" id="WP_251798162.1">
    <property type="nucleotide sequence ID" value="NZ_JAMQOL010000015.1"/>
</dbReference>
<keyword evidence="2" id="KW-1185">Reference proteome</keyword>
<dbReference type="SUPFAM" id="SSF103032">
    <property type="entry name" value="Hypothetical protein YwqG"/>
    <property type="match status" value="1"/>
</dbReference>
<name>A0ABT0XX06_9ACTN</name>
<dbReference type="Pfam" id="PF09234">
    <property type="entry name" value="DUF1963"/>
    <property type="match status" value="1"/>
</dbReference>
<protein>
    <submittedName>
        <fullName evidence="1">YwqG family protein</fullName>
    </submittedName>
</protein>
<dbReference type="EMBL" id="JAMQOL010000015">
    <property type="protein sequence ID" value="MCM4078322.1"/>
    <property type="molecule type" value="Genomic_DNA"/>
</dbReference>
<proteinExistence type="predicted"/>
<gene>
    <name evidence="1" type="ORF">LXN57_12175</name>
</gene>
<comment type="caution">
    <text evidence="1">The sequence shown here is derived from an EMBL/GenBank/DDBJ whole genome shotgun (WGS) entry which is preliminary data.</text>
</comment>
<dbReference type="Gene3D" id="2.30.320.10">
    <property type="entry name" value="YwqG-like"/>
    <property type="match status" value="1"/>
</dbReference>
<dbReference type="InterPro" id="IPR015315">
    <property type="entry name" value="DUF1963"/>
</dbReference>